<comment type="caution">
    <text evidence="4">The sequence shown here is derived from an EMBL/GenBank/DDBJ whole genome shotgun (WGS) entry which is preliminary data.</text>
</comment>
<feature type="region of interest" description="Disordered" evidence="2">
    <location>
        <begin position="276"/>
        <end position="328"/>
    </location>
</feature>
<dbReference type="OrthoDB" id="2332634at2759"/>
<feature type="compositionally biased region" description="Polar residues" evidence="2">
    <location>
        <begin position="292"/>
        <end position="303"/>
    </location>
</feature>
<feature type="non-terminal residue" evidence="4">
    <location>
        <position position="903"/>
    </location>
</feature>
<feature type="coiled-coil region" evidence="1">
    <location>
        <begin position="744"/>
        <end position="779"/>
    </location>
</feature>
<feature type="compositionally biased region" description="Low complexity" evidence="2">
    <location>
        <begin position="304"/>
        <end position="328"/>
    </location>
</feature>
<dbReference type="InterPro" id="IPR032675">
    <property type="entry name" value="LRR_dom_sf"/>
</dbReference>
<feature type="region of interest" description="Disordered" evidence="2">
    <location>
        <begin position="80"/>
        <end position="100"/>
    </location>
</feature>
<name>A0A9N9E5V5_9GLOM</name>
<dbReference type="Gene3D" id="3.80.10.10">
    <property type="entry name" value="Ribonuclease Inhibitor"/>
    <property type="match status" value="1"/>
</dbReference>
<protein>
    <submittedName>
        <fullName evidence="4">7950_t:CDS:1</fullName>
    </submittedName>
</protein>
<evidence type="ECO:0000313" key="4">
    <source>
        <dbReference type="EMBL" id="CAG8664936.1"/>
    </source>
</evidence>
<dbReference type="AlphaFoldDB" id="A0A9N9E5V5"/>
<dbReference type="SUPFAM" id="SSF52047">
    <property type="entry name" value="RNI-like"/>
    <property type="match status" value="1"/>
</dbReference>
<gene>
    <name evidence="4" type="ORF">AMORRO_LOCUS10568</name>
</gene>
<feature type="domain" description="F-box" evidence="3">
    <location>
        <begin position="5"/>
        <end position="46"/>
    </location>
</feature>
<feature type="compositionally biased region" description="Polar residues" evidence="2">
    <location>
        <begin position="89"/>
        <end position="100"/>
    </location>
</feature>
<organism evidence="4 5">
    <name type="scientific">Acaulospora morrowiae</name>
    <dbReference type="NCBI Taxonomy" id="94023"/>
    <lineage>
        <taxon>Eukaryota</taxon>
        <taxon>Fungi</taxon>
        <taxon>Fungi incertae sedis</taxon>
        <taxon>Mucoromycota</taxon>
        <taxon>Glomeromycotina</taxon>
        <taxon>Glomeromycetes</taxon>
        <taxon>Diversisporales</taxon>
        <taxon>Acaulosporaceae</taxon>
        <taxon>Acaulospora</taxon>
    </lineage>
</organism>
<reference evidence="4" key="1">
    <citation type="submission" date="2021-06" db="EMBL/GenBank/DDBJ databases">
        <authorList>
            <person name="Kallberg Y."/>
            <person name="Tangrot J."/>
            <person name="Rosling A."/>
        </authorList>
    </citation>
    <scope>NUCLEOTIDE SEQUENCE</scope>
    <source>
        <strain evidence="4">CL551</strain>
    </source>
</reference>
<proteinExistence type="predicted"/>
<dbReference type="InterPro" id="IPR036047">
    <property type="entry name" value="F-box-like_dom_sf"/>
</dbReference>
<evidence type="ECO:0000256" key="2">
    <source>
        <dbReference type="SAM" id="MobiDB-lite"/>
    </source>
</evidence>
<evidence type="ECO:0000256" key="1">
    <source>
        <dbReference type="SAM" id="Coils"/>
    </source>
</evidence>
<evidence type="ECO:0000259" key="3">
    <source>
        <dbReference type="Pfam" id="PF12937"/>
    </source>
</evidence>
<keyword evidence="1" id="KW-0175">Coiled coil</keyword>
<accession>A0A9N9E5V5</accession>
<dbReference type="Proteomes" id="UP000789342">
    <property type="component" value="Unassembled WGS sequence"/>
</dbReference>
<evidence type="ECO:0000313" key="5">
    <source>
        <dbReference type="Proteomes" id="UP000789342"/>
    </source>
</evidence>
<dbReference type="Pfam" id="PF12937">
    <property type="entry name" value="F-box-like"/>
    <property type="match status" value="1"/>
</dbReference>
<dbReference type="SUPFAM" id="SSF81383">
    <property type="entry name" value="F-box domain"/>
    <property type="match status" value="1"/>
</dbReference>
<dbReference type="EMBL" id="CAJVPV010011840">
    <property type="protein sequence ID" value="CAG8664936.1"/>
    <property type="molecule type" value="Genomic_DNA"/>
</dbReference>
<sequence length="903" mass="103286">MAPFLPADCLCQIFQNLTDQKSLYACLLVNRLWCATSVEFLWSRPFHFLYTCHKTVFLPSLQRHLFSSAASTKSSIYTTKSSSAHNNRRASTTTNKSSSYSASPAAEKLCHCCEDTRIIRSSRLIETYLSCLSEKEKTLLMESGIELSVDIQQSPLFDYAAFIRYLDLEEFYIAIRDWIEYANVINGASQGGNLNYYNTLNALNGISGRKGSLNRGNISILSSSYPGGNGIFTGGFGISEGQLMEFHSRQLKKKNSIKKFKFSNVVRFITKTINNHRKTSESSHDQSRRNSESSQYSTASSFDTIYTTSSSAPSSPTTTMSSSSSSSYITHPKERLITEMLCRLLMRRSSTLKQLSIDRTNTTRSPENSNGFRCSSLRAQISEKFQNLRLIPEQFLVLPTYPGAVSCLSSLSELICTTRQSKRKLFDLLVDISCRLTKISVTMDYHSNGWRSRKEDLELEDESRSLAALINSQQSLEQFELYCCEVGTSIIMNSLKSQTSSLKVIAFNEIRFWGWEPLDFLGECRNLEKLMFRSCHGITNELLDSMTDVKYENLNTLVMENSSAPVHILGSLIVNSCNKIHTLNLGQYKPSVLPNNKKSNGIEPDYFHATSNIFKTVAKYCPRLTRFGTYIEATDISELHTLFALCTNIQSVTLYGPRSPEINVTDFLLQLSKQELPNLKSLSLQTAWSYTPFSLDQFLVNSKPPLKYLEIRNSKCFNDEHLMVILKNLGKELNVLKLHVTNQLNEELVERARQEIEMRELLRREMELQKREFELRQREFEASGEIEFEEDEDDDEEDEMVLRREMRKGVDVGDFIRLNNSFTRRNSSAMRRDNNLIRRNSSTIRVDSSALRRDSGVLRRDSGALRRDSYGMLRIDGYLKRAIRHDDIEEGLVQVEYWESIIR</sequence>
<dbReference type="InterPro" id="IPR001810">
    <property type="entry name" value="F-box_dom"/>
</dbReference>
<feature type="compositionally biased region" description="Basic and acidic residues" evidence="2">
    <location>
        <begin position="278"/>
        <end position="291"/>
    </location>
</feature>
<keyword evidence="5" id="KW-1185">Reference proteome</keyword>